<evidence type="ECO:0000256" key="2">
    <source>
        <dbReference type="ARBA" id="ARBA00006190"/>
    </source>
</evidence>
<comment type="subcellular location">
    <subcellularLocation>
        <location evidence="1">Endosome membrane</location>
    </subcellularLocation>
</comment>
<dbReference type="GO" id="GO:0005771">
    <property type="term" value="C:multivesicular body"/>
    <property type="evidence" value="ECO:0007669"/>
    <property type="project" value="TreeGrafter"/>
</dbReference>
<feature type="region of interest" description="Disordered" evidence="7">
    <location>
        <begin position="236"/>
        <end position="266"/>
    </location>
</feature>
<dbReference type="AlphaFoldDB" id="A0A1D2AGJ2"/>
<sequence>HNELDLNWSIQGDRSCVIDPELWLTRADLTSLLGRLWALSSPPDLAAPRISNMGNIFGGDKKREITDVDRAILSLKTQRRKLDDQRKRTDTLIEREAVVARTLVAQGKRDRALLALRKKRLHGQQLEFLDKLVLNVEETLANVEGAARQKRLFDTLKQGAAALKQLQKDVSLEDVEQLMSDTAEAKEYETRVQSMFGESWTGVDEEAAHAELAEMEAQLLDEEVLDLPSVPQTKVADAAAVPGPPAQVEALAATPREDRPEEPLPA</sequence>
<dbReference type="GO" id="GO:0006900">
    <property type="term" value="P:vesicle budding from membrane"/>
    <property type="evidence" value="ECO:0007669"/>
    <property type="project" value="TreeGrafter"/>
</dbReference>
<dbReference type="Gene3D" id="1.10.287.1060">
    <property type="entry name" value="ESAT-6-like"/>
    <property type="match status" value="1"/>
</dbReference>
<feature type="compositionally biased region" description="Low complexity" evidence="7">
    <location>
        <begin position="236"/>
        <end position="250"/>
    </location>
</feature>
<dbReference type="PANTHER" id="PTHR22761:SF5">
    <property type="entry name" value="CHARGED MULTIVESICULAR BODY PROTEIN 6"/>
    <property type="match status" value="1"/>
</dbReference>
<keyword evidence="5" id="KW-0653">Protein transport</keyword>
<reference evidence="8" key="1">
    <citation type="submission" date="2015-08" db="EMBL/GenBank/DDBJ databases">
        <authorList>
            <person name="Babu N.S."/>
            <person name="Beckwith C.J."/>
            <person name="Beseler K.G."/>
            <person name="Brison A."/>
            <person name="Carone J.V."/>
            <person name="Caskin T.P."/>
            <person name="Diamond M."/>
            <person name="Durham M.E."/>
            <person name="Foxe J.M."/>
            <person name="Go M."/>
            <person name="Henderson B.A."/>
            <person name="Jones I.B."/>
            <person name="McGettigan J.A."/>
            <person name="Micheletti S.J."/>
            <person name="Nasrallah M.E."/>
            <person name="Ortiz D."/>
            <person name="Piller C.R."/>
            <person name="Privatt S.R."/>
            <person name="Schneider S.L."/>
            <person name="Sharp S."/>
            <person name="Smith T.C."/>
            <person name="Stanton J.D."/>
            <person name="Ullery H.E."/>
            <person name="Wilson R.J."/>
            <person name="Serrano M.G."/>
            <person name="Buck G."/>
            <person name="Lee V."/>
            <person name="Wang Y."/>
            <person name="Carvalho R."/>
            <person name="Voegtly L."/>
            <person name="Shi R."/>
            <person name="Duckworth R."/>
            <person name="Johnson A."/>
            <person name="Loviza R."/>
            <person name="Walstead R."/>
            <person name="Shah Z."/>
            <person name="Kiflezghi M."/>
            <person name="Wade K."/>
            <person name="Ball S.L."/>
            <person name="Bradley K.W."/>
            <person name="Asai D.J."/>
            <person name="Bowman C.A."/>
            <person name="Russell D.A."/>
            <person name="Pope W.H."/>
            <person name="Jacobs-Sera D."/>
            <person name="Hendrix R.W."/>
            <person name="Hatfull G.F."/>
        </authorList>
    </citation>
    <scope>NUCLEOTIDE SEQUENCE</scope>
</reference>
<keyword evidence="6" id="KW-0472">Membrane</keyword>
<feature type="compositionally biased region" description="Basic and acidic residues" evidence="7">
    <location>
        <begin position="255"/>
        <end position="266"/>
    </location>
</feature>
<gene>
    <name evidence="8" type="ORF">g.13395</name>
</gene>
<dbReference type="EMBL" id="GDKF01000597">
    <property type="protein sequence ID" value="JAT78025.1"/>
    <property type="molecule type" value="Transcribed_RNA"/>
</dbReference>
<dbReference type="GO" id="GO:0032511">
    <property type="term" value="P:late endosome to vacuole transport via multivesicular body sorting pathway"/>
    <property type="evidence" value="ECO:0007669"/>
    <property type="project" value="TreeGrafter"/>
</dbReference>
<dbReference type="PANTHER" id="PTHR22761">
    <property type="entry name" value="CHARGED MULTIVESICULAR BODY PROTEIN"/>
    <property type="match status" value="1"/>
</dbReference>
<keyword evidence="3" id="KW-0813">Transport</keyword>
<proteinExistence type="inferred from homology"/>
<dbReference type="GO" id="GO:0000815">
    <property type="term" value="C:ESCRT III complex"/>
    <property type="evidence" value="ECO:0007669"/>
    <property type="project" value="TreeGrafter"/>
</dbReference>
<evidence type="ECO:0000256" key="7">
    <source>
        <dbReference type="SAM" id="MobiDB-lite"/>
    </source>
</evidence>
<accession>A0A1D2AGJ2</accession>
<evidence type="ECO:0000256" key="4">
    <source>
        <dbReference type="ARBA" id="ARBA00022753"/>
    </source>
</evidence>
<feature type="non-terminal residue" evidence="8">
    <location>
        <position position="1"/>
    </location>
</feature>
<evidence type="ECO:0008006" key="9">
    <source>
        <dbReference type="Google" id="ProtNLM"/>
    </source>
</evidence>
<evidence type="ECO:0000313" key="8">
    <source>
        <dbReference type="EMBL" id="JAT78025.1"/>
    </source>
</evidence>
<name>A0A1D2AGJ2_AUXPR</name>
<comment type="similarity">
    <text evidence="2">Belongs to the SNF7 family.</text>
</comment>
<evidence type="ECO:0000256" key="5">
    <source>
        <dbReference type="ARBA" id="ARBA00022927"/>
    </source>
</evidence>
<organism evidence="8">
    <name type="scientific">Auxenochlorella protothecoides</name>
    <name type="common">Green microalga</name>
    <name type="synonym">Chlorella protothecoides</name>
    <dbReference type="NCBI Taxonomy" id="3075"/>
    <lineage>
        <taxon>Eukaryota</taxon>
        <taxon>Viridiplantae</taxon>
        <taxon>Chlorophyta</taxon>
        <taxon>core chlorophytes</taxon>
        <taxon>Trebouxiophyceae</taxon>
        <taxon>Chlorellales</taxon>
        <taxon>Chlorellaceae</taxon>
        <taxon>Auxenochlorella</taxon>
    </lineage>
</organism>
<evidence type="ECO:0000256" key="6">
    <source>
        <dbReference type="ARBA" id="ARBA00023136"/>
    </source>
</evidence>
<dbReference type="InterPro" id="IPR005024">
    <property type="entry name" value="Snf7_fam"/>
</dbReference>
<keyword evidence="4" id="KW-0967">Endosome</keyword>
<dbReference type="Pfam" id="PF03357">
    <property type="entry name" value="Snf7"/>
    <property type="match status" value="1"/>
</dbReference>
<protein>
    <recommendedName>
        <fullName evidence="9">Charged multivesicular body protein 6</fullName>
    </recommendedName>
</protein>
<evidence type="ECO:0000256" key="3">
    <source>
        <dbReference type="ARBA" id="ARBA00022448"/>
    </source>
</evidence>
<evidence type="ECO:0000256" key="1">
    <source>
        <dbReference type="ARBA" id="ARBA00004608"/>
    </source>
</evidence>
<dbReference type="GO" id="GO:0015031">
    <property type="term" value="P:protein transport"/>
    <property type="evidence" value="ECO:0007669"/>
    <property type="project" value="UniProtKB-KW"/>
</dbReference>